<dbReference type="RefSeq" id="WP_035163503.1">
    <property type="nucleotide sequence ID" value="NZ_AZTB01000030.1"/>
</dbReference>
<dbReference type="PANTHER" id="PTHR12147:SF26">
    <property type="entry name" value="PEPTIDASE M28 DOMAIN-CONTAINING PROTEIN"/>
    <property type="match status" value="1"/>
</dbReference>
<dbReference type="EMBL" id="AZTB01000030">
    <property type="protein sequence ID" value="KGG80323.1"/>
    <property type="molecule type" value="Genomic_DNA"/>
</dbReference>
<feature type="domain" description="Peptidase M28" evidence="2">
    <location>
        <begin position="214"/>
        <end position="403"/>
    </location>
</feature>
<accession>A0A096BHS8</accession>
<dbReference type="AlphaFoldDB" id="A0A096BHS8"/>
<dbReference type="STRING" id="1156417.Y919_06855"/>
<dbReference type="Proteomes" id="UP000029622">
    <property type="component" value="Unassembled WGS sequence"/>
</dbReference>
<sequence>MKKTFFKSILILAAILSIGTALKSNIDKNLIDYNTKDIINFLTDRELEGRLTGTEGNKKAEKFISEYFKMLELEPLEFLEGNSYLFPYEHKFINFNNQDIKMTIEYENGDTKECIIGKDFLPISYTKEIDISAKVSKELDENSFLLVDNNIKPQYRRAKGILIKTNNFRHYIAINNVKTPIIQISENLYNNLTNNKCNIKFSYKLDTEEIKANNIVAKISGKDNSSAIILSAHFDHIGRIGNTIYSGALDNSSGISILLDLAKKLKEYSKNNELKQDIIICAFNGEESGRQGSKAFAAFIKDRYKNIANINFDCIGIKDKPFIINRLDFNSKRSLDNDLYNYLKNKGYNISFDNGYSSDHKSFIYYNIPSVTIGQPSNIIHSKLDIMNNLDINLIEKFNNDIFEFLIKNDGVNYNEIVNIDNDSNAKYIDEIEISEYEKIKETESKDLELNQYKYILDDNVPICITRLSKTYNSLEDLKKIFNNIYIPENIGSYKLKEITVKCSEPETHIGEFNKIYTYDNFSISYINNINIKYSNDNNSNKILKIDIFKLNSISDFNNKSFDDIINEMYVDDNGIEKNSSNNQSYLSIEKVSNNNQSYWIIFIRRNGNEKYISEVVNIIGKNNIFYRISINKYEIEKAKIRNKNEKIYKLDWFSNSKDKTIEFMKNIDFNKLIDGIFG</sequence>
<protein>
    <recommendedName>
        <fullName evidence="2">Peptidase M28 domain-containing protein</fullName>
    </recommendedName>
</protein>
<dbReference type="InterPro" id="IPR007484">
    <property type="entry name" value="Peptidase_M28"/>
</dbReference>
<dbReference type="GO" id="GO:0006508">
    <property type="term" value="P:proteolysis"/>
    <property type="evidence" value="ECO:0007669"/>
    <property type="project" value="InterPro"/>
</dbReference>
<dbReference type="Pfam" id="PF04389">
    <property type="entry name" value="Peptidase_M28"/>
    <property type="match status" value="1"/>
</dbReference>
<evidence type="ECO:0000259" key="2">
    <source>
        <dbReference type="Pfam" id="PF04389"/>
    </source>
</evidence>
<proteinExistence type="predicted"/>
<dbReference type="GO" id="GO:0008235">
    <property type="term" value="F:metalloexopeptidase activity"/>
    <property type="evidence" value="ECO:0007669"/>
    <property type="project" value="InterPro"/>
</dbReference>
<organism evidence="3 4">
    <name type="scientific">Caloranaerobacter azorensis H53214</name>
    <dbReference type="NCBI Taxonomy" id="1156417"/>
    <lineage>
        <taxon>Bacteria</taxon>
        <taxon>Bacillati</taxon>
        <taxon>Bacillota</taxon>
        <taxon>Tissierellia</taxon>
        <taxon>Tissierellales</taxon>
        <taxon>Thermohalobacteraceae</taxon>
        <taxon>Caloranaerobacter</taxon>
    </lineage>
</organism>
<evidence type="ECO:0000256" key="1">
    <source>
        <dbReference type="SAM" id="SignalP"/>
    </source>
</evidence>
<evidence type="ECO:0000313" key="3">
    <source>
        <dbReference type="EMBL" id="KGG80323.1"/>
    </source>
</evidence>
<dbReference type="PANTHER" id="PTHR12147">
    <property type="entry name" value="METALLOPEPTIDASE M28 FAMILY MEMBER"/>
    <property type="match status" value="1"/>
</dbReference>
<evidence type="ECO:0000313" key="4">
    <source>
        <dbReference type="Proteomes" id="UP000029622"/>
    </source>
</evidence>
<dbReference type="Gene3D" id="3.40.630.10">
    <property type="entry name" value="Zn peptidases"/>
    <property type="match status" value="1"/>
</dbReference>
<name>A0A096BHS8_9FIRM</name>
<dbReference type="SUPFAM" id="SSF53187">
    <property type="entry name" value="Zn-dependent exopeptidases"/>
    <property type="match status" value="1"/>
</dbReference>
<feature type="chain" id="PRO_5001918152" description="Peptidase M28 domain-containing protein" evidence="1">
    <location>
        <begin position="24"/>
        <end position="679"/>
    </location>
</feature>
<feature type="signal peptide" evidence="1">
    <location>
        <begin position="1"/>
        <end position="23"/>
    </location>
</feature>
<reference evidence="3 4" key="1">
    <citation type="submission" date="2013-12" db="EMBL/GenBank/DDBJ databases">
        <title>Draft genome sequence of Caloranaerobacter sp. H53214.</title>
        <authorList>
            <person name="Jiang L.J."/>
            <person name="Shao Z.Z."/>
            <person name="Long M.N."/>
        </authorList>
    </citation>
    <scope>NUCLEOTIDE SEQUENCE [LARGE SCALE GENOMIC DNA]</scope>
    <source>
        <strain evidence="3 4">H53214</strain>
    </source>
</reference>
<comment type="caution">
    <text evidence="3">The sequence shown here is derived from an EMBL/GenBank/DDBJ whole genome shotgun (WGS) entry which is preliminary data.</text>
</comment>
<dbReference type="InterPro" id="IPR045175">
    <property type="entry name" value="M28_fam"/>
</dbReference>
<keyword evidence="1" id="KW-0732">Signal</keyword>
<gene>
    <name evidence="3" type="ORF">Y919_06855</name>
</gene>